<dbReference type="InterPro" id="IPR052527">
    <property type="entry name" value="Metal_cation-efflux_comp"/>
</dbReference>
<evidence type="ECO:0000313" key="7">
    <source>
        <dbReference type="Proteomes" id="UP000295674"/>
    </source>
</evidence>
<keyword evidence="7" id="KW-1185">Reference proteome</keyword>
<organism evidence="6 7">
    <name type="scientific">Saccharopolyspora terrae</name>
    <dbReference type="NCBI Taxonomy" id="2530384"/>
    <lineage>
        <taxon>Bacteria</taxon>
        <taxon>Bacillati</taxon>
        <taxon>Actinomycetota</taxon>
        <taxon>Actinomycetes</taxon>
        <taxon>Pseudonocardiales</taxon>
        <taxon>Pseudonocardiaceae</taxon>
        <taxon>Saccharopolyspora</taxon>
    </lineage>
</organism>
<dbReference type="GO" id="GO:0012505">
    <property type="term" value="C:endomembrane system"/>
    <property type="evidence" value="ECO:0007669"/>
    <property type="project" value="UniProtKB-SubCell"/>
</dbReference>
<dbReference type="GO" id="GO:0008168">
    <property type="term" value="F:methyltransferase activity"/>
    <property type="evidence" value="ECO:0007669"/>
    <property type="project" value="UniProtKB-KW"/>
</dbReference>
<feature type="transmembrane region" description="Helical" evidence="5">
    <location>
        <begin position="171"/>
        <end position="189"/>
    </location>
</feature>
<protein>
    <submittedName>
        <fullName evidence="6">Isoprenylcysteine carboxylmethyltransferase family protein</fullName>
    </submittedName>
</protein>
<comment type="caution">
    <text evidence="6">The sequence shown here is derived from an EMBL/GenBank/DDBJ whole genome shotgun (WGS) entry which is preliminary data.</text>
</comment>
<feature type="transmembrane region" description="Helical" evidence="5">
    <location>
        <begin position="31"/>
        <end position="50"/>
    </location>
</feature>
<keyword evidence="4 5" id="KW-0472">Membrane</keyword>
<dbReference type="AlphaFoldDB" id="A0A4R4VRH8"/>
<keyword evidence="2 5" id="KW-0812">Transmembrane</keyword>
<dbReference type="PANTHER" id="PTHR43847">
    <property type="entry name" value="BLL3993 PROTEIN"/>
    <property type="match status" value="1"/>
</dbReference>
<feature type="transmembrane region" description="Helical" evidence="5">
    <location>
        <begin position="70"/>
        <end position="91"/>
    </location>
</feature>
<dbReference type="RefSeq" id="WP_132674069.1">
    <property type="nucleotide sequence ID" value="NZ_SMKS01000015.1"/>
</dbReference>
<name>A0A4R4VRH8_9PSEU</name>
<dbReference type="InterPro" id="IPR007318">
    <property type="entry name" value="Phopholipid_MeTrfase"/>
</dbReference>
<dbReference type="Proteomes" id="UP000295674">
    <property type="component" value="Unassembled WGS sequence"/>
</dbReference>
<accession>A0A4R4VRH8</accession>
<keyword evidence="3 5" id="KW-1133">Transmembrane helix</keyword>
<proteinExistence type="predicted"/>
<sequence>MIKDVANTVFAIVVLGALLFLPAWTFDYWQAWVFLAVFVLSTGIPSAYLARKDPPAIERRKQAGRESRPVQRIAVAVLFSCLPAMLVFSAFDHRFGWSPVPAVVPLIGDALVAAGMALTVLVVVQNRFAAGNITVESGQRVVSTGMYGVVRHPMYSVALIAVAGMPLALDSWWGLVFLVPVVIALAVRIRDEEVMLEQELDGYRDYMRSTRFRLIPGVW</sequence>
<dbReference type="GO" id="GO:0032259">
    <property type="term" value="P:methylation"/>
    <property type="evidence" value="ECO:0007669"/>
    <property type="project" value="UniProtKB-KW"/>
</dbReference>
<comment type="subcellular location">
    <subcellularLocation>
        <location evidence="1">Endomembrane system</location>
        <topology evidence="1">Multi-pass membrane protein</topology>
    </subcellularLocation>
</comment>
<evidence type="ECO:0000256" key="4">
    <source>
        <dbReference type="ARBA" id="ARBA00023136"/>
    </source>
</evidence>
<evidence type="ECO:0000256" key="3">
    <source>
        <dbReference type="ARBA" id="ARBA00022989"/>
    </source>
</evidence>
<feature type="transmembrane region" description="Helical" evidence="5">
    <location>
        <begin position="7"/>
        <end position="25"/>
    </location>
</feature>
<dbReference type="OrthoDB" id="7203053at2"/>
<feature type="transmembrane region" description="Helical" evidence="5">
    <location>
        <begin position="145"/>
        <end position="165"/>
    </location>
</feature>
<dbReference type="PANTHER" id="PTHR43847:SF1">
    <property type="entry name" value="BLL3993 PROTEIN"/>
    <property type="match status" value="1"/>
</dbReference>
<evidence type="ECO:0000313" key="6">
    <source>
        <dbReference type="EMBL" id="TDD06707.1"/>
    </source>
</evidence>
<dbReference type="EMBL" id="SMKS01000015">
    <property type="protein sequence ID" value="TDD06707.1"/>
    <property type="molecule type" value="Genomic_DNA"/>
</dbReference>
<keyword evidence="6" id="KW-0489">Methyltransferase</keyword>
<gene>
    <name evidence="6" type="ORF">E1181_11980</name>
</gene>
<evidence type="ECO:0000256" key="1">
    <source>
        <dbReference type="ARBA" id="ARBA00004127"/>
    </source>
</evidence>
<reference evidence="6 7" key="1">
    <citation type="submission" date="2019-03" db="EMBL/GenBank/DDBJ databases">
        <title>Draft genome sequences of novel Actinobacteria.</title>
        <authorList>
            <person name="Sahin N."/>
            <person name="Ay H."/>
            <person name="Saygin H."/>
        </authorList>
    </citation>
    <scope>NUCLEOTIDE SEQUENCE [LARGE SCALE GENOMIC DNA]</scope>
    <source>
        <strain evidence="6 7">16K309</strain>
    </source>
</reference>
<evidence type="ECO:0000256" key="2">
    <source>
        <dbReference type="ARBA" id="ARBA00022692"/>
    </source>
</evidence>
<dbReference type="Pfam" id="PF04191">
    <property type="entry name" value="PEMT"/>
    <property type="match status" value="1"/>
</dbReference>
<dbReference type="Gene3D" id="1.20.120.1630">
    <property type="match status" value="1"/>
</dbReference>
<keyword evidence="6" id="KW-0808">Transferase</keyword>
<evidence type="ECO:0000256" key="5">
    <source>
        <dbReference type="SAM" id="Phobius"/>
    </source>
</evidence>
<feature type="transmembrane region" description="Helical" evidence="5">
    <location>
        <begin position="103"/>
        <end position="124"/>
    </location>
</feature>